<gene>
    <name evidence="2" type="ORF">ACFFLH_14860</name>
</gene>
<evidence type="ECO:0000259" key="1">
    <source>
        <dbReference type="Pfam" id="PF07238"/>
    </source>
</evidence>
<dbReference type="EMBL" id="JBHLZN010000005">
    <property type="protein sequence ID" value="MFB9887695.1"/>
    <property type="molecule type" value="Genomic_DNA"/>
</dbReference>
<protein>
    <submittedName>
        <fullName evidence="2">PilZ domain-containing protein</fullName>
    </submittedName>
</protein>
<dbReference type="Gene3D" id="2.40.10.220">
    <property type="entry name" value="predicted glycosyltransferase like domains"/>
    <property type="match status" value="1"/>
</dbReference>
<name>A0ABV5ZEN3_9GAMM</name>
<dbReference type="Proteomes" id="UP001589628">
    <property type="component" value="Unassembled WGS sequence"/>
</dbReference>
<feature type="domain" description="PilZ" evidence="1">
    <location>
        <begin position="10"/>
        <end position="86"/>
    </location>
</feature>
<evidence type="ECO:0000313" key="3">
    <source>
        <dbReference type="Proteomes" id="UP001589628"/>
    </source>
</evidence>
<keyword evidence="3" id="KW-1185">Reference proteome</keyword>
<proteinExistence type="predicted"/>
<organism evidence="2 3">
    <name type="scientific">Balneatrix alpica</name>
    <dbReference type="NCBI Taxonomy" id="75684"/>
    <lineage>
        <taxon>Bacteria</taxon>
        <taxon>Pseudomonadati</taxon>
        <taxon>Pseudomonadota</taxon>
        <taxon>Gammaproteobacteria</taxon>
        <taxon>Oceanospirillales</taxon>
        <taxon>Balneatrichaceae</taxon>
        <taxon>Balneatrix</taxon>
    </lineage>
</organism>
<sequence>MFTYNEPEEQRRRHYRVLIRPGDELNLRIADERLQLRDISAGGCSFRQPAVIPLRQGQRIKARISSKRHPDLELKLELELCRLQQGYWHARILTSNGKDFNLLCALLNEVQQEHIRHDQQHSNSPN</sequence>
<dbReference type="Pfam" id="PF07238">
    <property type="entry name" value="PilZ"/>
    <property type="match status" value="1"/>
</dbReference>
<dbReference type="InterPro" id="IPR009875">
    <property type="entry name" value="PilZ_domain"/>
</dbReference>
<comment type="caution">
    <text evidence="2">The sequence shown here is derived from an EMBL/GenBank/DDBJ whole genome shotgun (WGS) entry which is preliminary data.</text>
</comment>
<dbReference type="RefSeq" id="WP_027312114.1">
    <property type="nucleotide sequence ID" value="NZ_JAUESS010000008.1"/>
</dbReference>
<dbReference type="SUPFAM" id="SSF141371">
    <property type="entry name" value="PilZ domain-like"/>
    <property type="match status" value="1"/>
</dbReference>
<accession>A0ABV5ZEN3</accession>
<reference evidence="2 3" key="1">
    <citation type="submission" date="2024-09" db="EMBL/GenBank/DDBJ databases">
        <authorList>
            <person name="Sun Q."/>
            <person name="Mori K."/>
        </authorList>
    </citation>
    <scope>NUCLEOTIDE SEQUENCE [LARGE SCALE GENOMIC DNA]</scope>
    <source>
        <strain evidence="2 3">ATCC 51285</strain>
    </source>
</reference>
<evidence type="ECO:0000313" key="2">
    <source>
        <dbReference type="EMBL" id="MFB9887695.1"/>
    </source>
</evidence>